<organism evidence="1 2">
    <name type="scientific">Salicibibacter halophilus</name>
    <dbReference type="NCBI Taxonomy" id="2502791"/>
    <lineage>
        <taxon>Bacteria</taxon>
        <taxon>Bacillati</taxon>
        <taxon>Bacillota</taxon>
        <taxon>Bacilli</taxon>
        <taxon>Bacillales</taxon>
        <taxon>Bacillaceae</taxon>
        <taxon>Salicibibacter</taxon>
    </lineage>
</organism>
<evidence type="ECO:0000313" key="1">
    <source>
        <dbReference type="EMBL" id="QDI91735.1"/>
    </source>
</evidence>
<dbReference type="NCBIfam" id="TIGR02122">
    <property type="entry name" value="TRAP_TAXI"/>
    <property type="match status" value="1"/>
</dbReference>
<sequence>MNKSSFSKFLGIMTASALIVSGCSNGDEEAEGDANGGEDVTDLFVTIGAGGTEGVYYQIAGAMSNIYGDEGFDTSVQATGASVENINLLQSDQAELAIVMADAMEQAYEGFGPFEDEGPMENLVGISGLYPNVVQIITTEDSGIETFSDLEGMNVAVGDANSGVELNARMMFEAHDMSYDDINEDYLPYGEAIDQIRNGVVDAAFVTSGLPNPAAMDLGSTHDVTVVEVEDDGMEYLEENYEAFLEHEVPADTYDNDEDIQTAAITNLLVPNPDLTDEEVYELTRAFYENLEDIQASNAAAEDIDIENAEEGLNVPMHPGAEQYFEEEGVLSGDE</sequence>
<dbReference type="Pfam" id="PF16868">
    <property type="entry name" value="NMT1_3"/>
    <property type="match status" value="1"/>
</dbReference>
<dbReference type="RefSeq" id="WP_142090156.1">
    <property type="nucleotide sequence ID" value="NZ_CP035485.1"/>
</dbReference>
<dbReference type="PROSITE" id="PS51257">
    <property type="entry name" value="PROKAR_LIPOPROTEIN"/>
    <property type="match status" value="1"/>
</dbReference>
<gene>
    <name evidence="1" type="ORF">EPH95_11590</name>
</gene>
<protein>
    <submittedName>
        <fullName evidence="1">TAXI family TRAP transporter solute-binding subunit</fullName>
    </submittedName>
</protein>
<dbReference type="KEGG" id="sale:EPH95_11590"/>
<dbReference type="Proteomes" id="UP000319756">
    <property type="component" value="Chromosome"/>
</dbReference>
<name>A0A514LJN8_9BACI</name>
<dbReference type="CDD" id="cd13567">
    <property type="entry name" value="PBP2_TtGluBP"/>
    <property type="match status" value="1"/>
</dbReference>
<dbReference type="PANTHER" id="PTHR42941:SF1">
    <property type="entry name" value="SLL1037 PROTEIN"/>
    <property type="match status" value="1"/>
</dbReference>
<dbReference type="InterPro" id="IPR011852">
    <property type="entry name" value="TRAP_TAXI"/>
</dbReference>
<keyword evidence="2" id="KW-1185">Reference proteome</keyword>
<proteinExistence type="predicted"/>
<dbReference type="EMBL" id="CP035485">
    <property type="protein sequence ID" value="QDI91735.1"/>
    <property type="molecule type" value="Genomic_DNA"/>
</dbReference>
<evidence type="ECO:0000313" key="2">
    <source>
        <dbReference type="Proteomes" id="UP000319756"/>
    </source>
</evidence>
<dbReference type="AlphaFoldDB" id="A0A514LJN8"/>
<dbReference type="SUPFAM" id="SSF53850">
    <property type="entry name" value="Periplasmic binding protein-like II"/>
    <property type="match status" value="1"/>
</dbReference>
<dbReference type="PANTHER" id="PTHR42941">
    <property type="entry name" value="SLL1037 PROTEIN"/>
    <property type="match status" value="1"/>
</dbReference>
<dbReference type="Gene3D" id="3.40.190.10">
    <property type="entry name" value="Periplasmic binding protein-like II"/>
    <property type="match status" value="2"/>
</dbReference>
<dbReference type="OrthoDB" id="9776669at2"/>
<reference evidence="2" key="1">
    <citation type="submission" date="2019-01" db="EMBL/GenBank/DDBJ databases">
        <title>Genomic analysis of Salicibibacter sp. NKC3-5.</title>
        <authorList>
            <person name="Oh Y.J."/>
        </authorList>
    </citation>
    <scope>NUCLEOTIDE SEQUENCE [LARGE SCALE GENOMIC DNA]</scope>
    <source>
        <strain evidence="2">NKC3-5</strain>
    </source>
</reference>
<accession>A0A514LJN8</accession>